<gene>
    <name evidence="3" type="ORF">GCM10011487_31350</name>
</gene>
<name>A0A829YD18_9GAMM</name>
<dbReference type="PANTHER" id="PTHR30273:SF2">
    <property type="entry name" value="PROTEIN FECR"/>
    <property type="match status" value="1"/>
</dbReference>
<keyword evidence="1" id="KW-0812">Transmembrane</keyword>
<dbReference type="Pfam" id="PF04773">
    <property type="entry name" value="FecR"/>
    <property type="match status" value="1"/>
</dbReference>
<dbReference type="Gene3D" id="3.55.50.30">
    <property type="match status" value="1"/>
</dbReference>
<dbReference type="GO" id="GO:0016989">
    <property type="term" value="F:sigma factor antagonist activity"/>
    <property type="evidence" value="ECO:0007669"/>
    <property type="project" value="TreeGrafter"/>
</dbReference>
<evidence type="ECO:0000259" key="2">
    <source>
        <dbReference type="Pfam" id="PF04773"/>
    </source>
</evidence>
<sequence>MTTVRDEPESNDASIEALLREVGARDEPSASATSEVMSAVHAEWLTIVQQRRRQQRVVAWRLAAGVVLAVLVTTFAYRFMAPGPEQFASIASVDGRLLASTGDTAVEARDVGQLIRVGDTMQTDARSRAAVSFPDGLSLRLDHDTRLTVAATDRVTLASGAVYIDAPPGVGSANALTIDTTAGSVQHVGTQYEVRTHADAMVVSVREGRVLVSNASTSNTGEAGQVLRLTTSGNLTRTSLAASDPHWQWTLEAAPVFDIDNQSLAAFLQWIARETGRHVVYSTPQAEAAAEAVKLRGSIAGLDADVALTTVLATTQLRRYRTDATEIGIELTPIDSSAATRQTH</sequence>
<reference evidence="4" key="1">
    <citation type="submission" date="2020-01" db="EMBL/GenBank/DDBJ databases">
        <title>'Steroidobacter agaridevorans' sp. nov., agar-degrading bacteria isolated from rhizosphere soils.</title>
        <authorList>
            <person name="Ikenaga M."/>
            <person name="Kataoka M."/>
            <person name="Murouchi A."/>
            <person name="Katsuragi S."/>
            <person name="Sakai M."/>
        </authorList>
    </citation>
    <scope>NUCLEOTIDE SEQUENCE [LARGE SCALE GENOMIC DNA]</scope>
    <source>
        <strain evidence="4">YU21-B</strain>
    </source>
</reference>
<dbReference type="InterPro" id="IPR006860">
    <property type="entry name" value="FecR"/>
</dbReference>
<dbReference type="RefSeq" id="WP_161812824.1">
    <property type="nucleotide sequence ID" value="NZ_BLJN01000003.1"/>
</dbReference>
<dbReference type="Proteomes" id="UP000445000">
    <property type="component" value="Unassembled WGS sequence"/>
</dbReference>
<dbReference type="PANTHER" id="PTHR30273">
    <property type="entry name" value="PERIPLASMIC SIGNAL SENSOR AND SIGMA FACTOR ACTIVATOR FECR-RELATED"/>
    <property type="match status" value="1"/>
</dbReference>
<dbReference type="InterPro" id="IPR012373">
    <property type="entry name" value="Ferrdict_sens_TM"/>
</dbReference>
<feature type="transmembrane region" description="Helical" evidence="1">
    <location>
        <begin position="58"/>
        <end position="80"/>
    </location>
</feature>
<evidence type="ECO:0000256" key="1">
    <source>
        <dbReference type="SAM" id="Phobius"/>
    </source>
</evidence>
<evidence type="ECO:0000313" key="4">
    <source>
        <dbReference type="Proteomes" id="UP000445000"/>
    </source>
</evidence>
<organism evidence="3 4">
    <name type="scientific">Steroidobacter agaridevorans</name>
    <dbReference type="NCBI Taxonomy" id="2695856"/>
    <lineage>
        <taxon>Bacteria</taxon>
        <taxon>Pseudomonadati</taxon>
        <taxon>Pseudomonadota</taxon>
        <taxon>Gammaproteobacteria</taxon>
        <taxon>Steroidobacterales</taxon>
        <taxon>Steroidobacteraceae</taxon>
        <taxon>Steroidobacter</taxon>
    </lineage>
</organism>
<feature type="domain" description="FecR protein" evidence="2">
    <location>
        <begin position="119"/>
        <end position="210"/>
    </location>
</feature>
<dbReference type="EMBL" id="BLJN01000003">
    <property type="protein sequence ID" value="GFE81135.1"/>
    <property type="molecule type" value="Genomic_DNA"/>
</dbReference>
<evidence type="ECO:0000313" key="3">
    <source>
        <dbReference type="EMBL" id="GFE81135.1"/>
    </source>
</evidence>
<keyword evidence="1" id="KW-0472">Membrane</keyword>
<dbReference type="AlphaFoldDB" id="A0A829YD18"/>
<dbReference type="Gene3D" id="2.60.120.1440">
    <property type="match status" value="1"/>
</dbReference>
<keyword evidence="1" id="KW-1133">Transmembrane helix</keyword>
<comment type="caution">
    <text evidence="3">The sequence shown here is derived from an EMBL/GenBank/DDBJ whole genome shotgun (WGS) entry which is preliminary data.</text>
</comment>
<protein>
    <recommendedName>
        <fullName evidence="2">FecR protein domain-containing protein</fullName>
    </recommendedName>
</protein>
<proteinExistence type="predicted"/>
<accession>A0A829YD18</accession>
<keyword evidence="4" id="KW-1185">Reference proteome</keyword>